<feature type="chain" id="PRO_5011790558" evidence="1">
    <location>
        <begin position="20"/>
        <end position="1286"/>
    </location>
</feature>
<evidence type="ECO:0000313" key="2">
    <source>
        <dbReference type="EMBL" id="SFJ13239.1"/>
    </source>
</evidence>
<dbReference type="STRING" id="52560.SAMN04488082_101401"/>
<keyword evidence="3" id="KW-1185">Reference proteome</keyword>
<dbReference type="EMBL" id="FORX01000001">
    <property type="protein sequence ID" value="SFJ13239.1"/>
    <property type="molecule type" value="Genomic_DNA"/>
</dbReference>
<organism evidence="2 3">
    <name type="scientific">Desulfomicrobium apsheronum</name>
    <dbReference type="NCBI Taxonomy" id="52560"/>
    <lineage>
        <taxon>Bacteria</taxon>
        <taxon>Pseudomonadati</taxon>
        <taxon>Thermodesulfobacteriota</taxon>
        <taxon>Desulfovibrionia</taxon>
        <taxon>Desulfovibrionales</taxon>
        <taxon>Desulfomicrobiaceae</taxon>
        <taxon>Desulfomicrobium</taxon>
    </lineage>
</organism>
<reference evidence="3" key="1">
    <citation type="submission" date="2016-10" db="EMBL/GenBank/DDBJ databases">
        <authorList>
            <person name="Varghese N."/>
            <person name="Submissions S."/>
        </authorList>
    </citation>
    <scope>NUCLEOTIDE SEQUENCE [LARGE SCALE GENOMIC DNA]</scope>
    <source>
        <strain evidence="3">DSM 5918</strain>
    </source>
</reference>
<feature type="signal peptide" evidence="1">
    <location>
        <begin position="1"/>
        <end position="19"/>
    </location>
</feature>
<keyword evidence="1" id="KW-0732">Signal</keyword>
<evidence type="ECO:0000313" key="3">
    <source>
        <dbReference type="Proteomes" id="UP000198635"/>
    </source>
</evidence>
<dbReference type="Proteomes" id="UP000198635">
    <property type="component" value="Unassembled WGS sequence"/>
</dbReference>
<proteinExistence type="predicted"/>
<name>A0A1I3NVJ4_9BACT</name>
<dbReference type="SUPFAM" id="SSF53300">
    <property type="entry name" value="vWA-like"/>
    <property type="match status" value="1"/>
</dbReference>
<sequence length="1286" mass="140927">MKKLFLLIITACLLFPAKGAPFQASDFHWVPPFLATEEKPSVTFVLDTSANMLERAYDGPFNSTDEYYGYFDSRSYYNYDAGAAAPHFYPNNDTGRWNGNFLNWATMRRMDLARKLMTGGKYNPKNGCLEMEAPDTQGKAQHLEYDDTIPKSDLEGRIAHMTPHHRQLTMTQRDDNDMMLVSGPDAGTAYALRVKVEPDRALLHSIRNKARIALFAFGGASRILQPMSEDEASFNDMIITINNVRPTGWAPLATALHEVLGYLGQNGQSGLQVPDPFHHPSHGQNVPCSKQNVILVTAGKSSQDQNIPAFLKNIVPRPRPDEDYGLPANGSTFLIDVAYTGHTTDLRPEPGMDGVQNWDFYAVCLGEDGGYLIKDAARHGKFNDLDGDLLPSLQTEFDVNCDGLPDNFFTARSGRNLETQITRALQLSTGSIASGAATAIASHARSGEGAAYQAIFFPPSRTDKIAPWWAGQVHAFLIDAQGNLREDTNANQRLDPTSDRIIEFGEDLIHAHVDANGDGVIDTGERNATALGNIGDIEFLWSSSTWLNSLTDQQVVTQRGRYASVTPNRYIMTFTDKNQDMIADAGAGEIQHFELPATPMEKTLNSPEFFHNSLTLYESASGMIGFDLFDPRQDAINALRQDNPSGFSNLQATLAKRQVDFIRGAEIGNATIEGIADTARSRRHGNTIWRLGDIVSSSPRVVGQPAENYHLIYNDKSYEKFLKKYLDRRQVIYAGANDGMLHAFNGGFWNSKTGSFDLARDAQTQFPLGMELWAYVPYNLLPHLKWLMNPDYGEKLHVAYMDLTPKIFDARIFFMSDGVTPVDETTYPGGWGTILVAGMRLGGAAIQADIDKTDGNGLNADIDRTMTSAYLIMDITDPESPPNVLAEISLPGQGFTTCAPAVMPMSSPNASTADQNRWYMVFGSGPADSTGRADRSKLGAETSGQPGKLFVLDLSALYTEKTVKTVDSDGLISATPKPFAFAEENSFISDPICLDLDIGPNSEAGKFKTDILYYGTVGGDQSAAAGRVHRLQTGNKEPWDWATSTLIDAAGPVSAAPTTALDEANRLWIFFGTGSFLNRADIPQSSPMSFYGIREPETDGVKSWETIASHNLFESNKIAVTKGTCGEGEFSENCVGIIQTNTDSNSTRDWAWLRSSMDSASGWKHTFTAATERILSPAAVLGGSVVFTSYIPTSEACSSAGSSRLWALYYKTGTPYFWPSLKHTSDNFPTFVELGPGLAARPTLHIGEKQTATAFTQSNTGDLTNTQIDTPIPFKSGSLFWRKNTE</sequence>
<gene>
    <name evidence="2" type="ORF">SAMN04488082_101401</name>
</gene>
<dbReference type="Gene3D" id="3.40.50.410">
    <property type="entry name" value="von Willebrand factor, type A domain"/>
    <property type="match status" value="1"/>
</dbReference>
<protein>
    <submittedName>
        <fullName evidence="2">Type IV pilus assembly protein PilY1</fullName>
    </submittedName>
</protein>
<dbReference type="RefSeq" id="WP_245751000.1">
    <property type="nucleotide sequence ID" value="NZ_FORX01000001.1"/>
</dbReference>
<evidence type="ECO:0000256" key="1">
    <source>
        <dbReference type="SAM" id="SignalP"/>
    </source>
</evidence>
<accession>A0A1I3NVJ4</accession>
<dbReference type="InterPro" id="IPR036465">
    <property type="entry name" value="vWFA_dom_sf"/>
</dbReference>